<evidence type="ECO:0000259" key="6">
    <source>
        <dbReference type="Pfam" id="PF08159"/>
    </source>
</evidence>
<accession>A0A318ZQC3</accession>
<feature type="compositionally biased region" description="Basic and acidic residues" evidence="5">
    <location>
        <begin position="1408"/>
        <end position="1418"/>
    </location>
</feature>
<feature type="compositionally biased region" description="Basic residues" evidence="5">
    <location>
        <begin position="513"/>
        <end position="522"/>
    </location>
</feature>
<dbReference type="InterPro" id="IPR028084">
    <property type="entry name" value="FNIP_N_dom"/>
</dbReference>
<feature type="compositionally biased region" description="Acidic residues" evidence="5">
    <location>
        <begin position="89"/>
        <end position="118"/>
    </location>
</feature>
<protein>
    <recommendedName>
        <fullName evidence="11">NUC153 domain-containing protein</fullName>
    </recommendedName>
</protein>
<feature type="compositionally biased region" description="Basic and acidic residues" evidence="5">
    <location>
        <begin position="119"/>
        <end position="134"/>
    </location>
</feature>
<feature type="compositionally biased region" description="Basic and acidic residues" evidence="5">
    <location>
        <begin position="687"/>
        <end position="698"/>
    </location>
</feature>
<feature type="region of interest" description="Disordered" evidence="5">
    <location>
        <begin position="687"/>
        <end position="723"/>
    </location>
</feature>
<proteinExistence type="inferred from homology"/>
<dbReference type="PANTHER" id="PTHR12202:SF0">
    <property type="entry name" value="ESF1 HOMOLOG"/>
    <property type="match status" value="1"/>
</dbReference>
<evidence type="ECO:0000256" key="2">
    <source>
        <dbReference type="ARBA" id="ARBA00009087"/>
    </source>
</evidence>
<keyword evidence="3" id="KW-0175">Coiled coil</keyword>
<dbReference type="InterPro" id="IPR039754">
    <property type="entry name" value="Esf1"/>
</dbReference>
<dbReference type="Pfam" id="PF08159">
    <property type="entry name" value="NUC153"/>
    <property type="match status" value="1"/>
</dbReference>
<dbReference type="Pfam" id="PF14636">
    <property type="entry name" value="FNIP_N"/>
    <property type="match status" value="1"/>
</dbReference>
<evidence type="ECO:0008006" key="11">
    <source>
        <dbReference type="Google" id="ProtNLM"/>
    </source>
</evidence>
<dbReference type="GO" id="GO:0005730">
    <property type="term" value="C:nucleolus"/>
    <property type="evidence" value="ECO:0007669"/>
    <property type="project" value="UniProtKB-SubCell"/>
</dbReference>
<feature type="domain" description="NUC153" evidence="6">
    <location>
        <begin position="655"/>
        <end position="683"/>
    </location>
</feature>
<gene>
    <name evidence="9" type="ORF">BP01DRAFT_420271</name>
</gene>
<dbReference type="GO" id="GO:0006364">
    <property type="term" value="P:rRNA processing"/>
    <property type="evidence" value="ECO:0007669"/>
    <property type="project" value="InterPro"/>
</dbReference>
<feature type="region of interest" description="Disordered" evidence="5">
    <location>
        <begin position="1840"/>
        <end position="1878"/>
    </location>
</feature>
<evidence type="ECO:0000256" key="3">
    <source>
        <dbReference type="ARBA" id="ARBA00023054"/>
    </source>
</evidence>
<evidence type="ECO:0000313" key="10">
    <source>
        <dbReference type="Proteomes" id="UP000248349"/>
    </source>
</evidence>
<feature type="compositionally biased region" description="Polar residues" evidence="5">
    <location>
        <begin position="881"/>
        <end position="892"/>
    </location>
</feature>
<dbReference type="PANTHER" id="PTHR12202">
    <property type="entry name" value="ESF1 HOMOLOG"/>
    <property type="match status" value="1"/>
</dbReference>
<feature type="region of interest" description="Disordered" evidence="5">
    <location>
        <begin position="80"/>
        <end position="183"/>
    </location>
</feature>
<feature type="compositionally biased region" description="Polar residues" evidence="5">
    <location>
        <begin position="1593"/>
        <end position="1602"/>
    </location>
</feature>
<dbReference type="Pfam" id="PF25121">
    <property type="entry name" value="RRM_ESF1"/>
    <property type="match status" value="1"/>
</dbReference>
<comment type="similarity">
    <text evidence="2">Belongs to the ESF1 family.</text>
</comment>
<sequence length="1946" mass="215314">MPDKKKSKKSAGGGKTDAPVITDSRFANIQNDPRYRLPSKRHTHVKLDKRFAHMLRDKDFSRNAAVDRYGRKLARDDTKKQLERFYRLEDEDEAEGSEGSDNEAAEVEGSVADDEEVLAELRRADAYDPARDGGFESSSSEEESDSDEEDEEESAADGAEEDGMLGGEELEFPDKQQRDVPTGEVTDRIAVVNLDWDNIRAEDLMAVFSSFVPAGGRVLKVSVYPSEFGKERMEREEIEGPPKEIFASAGDDDDGFEGFEDEDAEFDSDEEEEKIKKSMLKEDKGEEFNSTKLRKYQLERLRYFYAILTFSSREVAKHVYDLVDGAEYLSSANFFDLRFVPDETDFDDDRPRDECKRIPDGYQPNEFVTDALQHSKVKLTWDMEDKSRKEAQARAFRGSRKDIDENDLKAYLASDSSDDEEEEEEGGVEIMDATQGDGASKNVSKKEEERQRMRALLGLSAEPTKSTKSDGPVGEMEVTFTSGLAGEPARDSIFENEPQIEETTIERYIRKERERKKRRKEKLKASKQGNDPEASDAEKDDTKPSAQEQPPQEDLGFDDPFFDDPDPKATAAARRKEEKRKRREERAAEEAAAAAKRAELELLMVDDNNAKGMKHFDMTEIEKAEKQARKKGKKGKGKSKQVEPVADDFKMEVNDPRFSRLFESHEFAIDPTNPKFKPTSGMKALLEEGRKRRRTRDDQADEVPSYQDRTKKQKKQVSRDAGSDDLKKLVDQVKLVDYHITCTATLNPTAYSAKNPQPLESVTEEEHTSGLLYPDASLLRRPNSHAYPLHTAFNSPNTSTAGGYDDRGGGVELDHLKDFRVIIAQNALGDRDACVLLDTRATPHGQGSHGLGLEPQVFENTGTRHARTLSTLTRGPRRTYLPQSSVVESSPLSAAAETRRSPPMSSGAFMRARVRSSTMAPGGGFSESAHARGATDSNDSGLLNCIFGSSAFSYKGSSTKMHIISADDEPSQTSPASPAARSSLSRAYTTGSSTAFGRADRGNDSRPPAKVTILLTRMFSVHLPEGGDADSPPDRPDLSSSVTDPLPSPGFPFPDVSKRKKVKEKKTPMYAVAITIQIPLLSRNGGRPVSRVAQGPDSPKPGLSCSLDSDYRWHGGFFDDSLSLASPPASLDERIDLLVDHWDIINRTLSHLERLSRNEILFLLKRVDASAGPHPKPAKPPNMQRTNQTFVHLPVNVLSINSKLRDEAIRSTRRISTALQMPYVVTGQSRWGVWREEGRSIIRSLGDKDHSFFFLVLVTAFLGNHTEWLNALGPEWYRRRHYLQQKAQQDADPILANRTVIISPDKMTARRLIFLLAAFLPPKQRFEPLPSPIRPGTAASTRAVSQSPPNVPILRQEALRRVMERRSRAQRLNLNEREQHQRSVSASSNETAHRSAEEPEPMAPPDFGAKRRGSDARSIRALGVPIHTRDMRPRNTSAATTSTTTPSSNVPVPHFASQSRSERMGSDPSVNDGRDSLASENLLKNLQRSETSATCGNGALPASGRWGTLFSGLWSSRQESSGAGDTPAPSEARRRSVSAYANQPRRNPPTLAQMVREAAEEPLAPAAPATTSGNISIPPASNSHIAFEEDTPDLSSTTDQTRASSLKMAVRGDDGVVDVDLPLPGFLSLSSSGDSTLASPKKTRTSVTSMDAMASTQSSVSGFHGSVKENDGPNTNVAGWLRTFHDDFLLQAVRPSASLEAEIKRAMQAEPTPSQALCLNADGSERWVDVATTVIADVRNFSVKRLRLRRKLVGHGSSRKTYTPSVPSQPCTPRYVANGSASASQLTGFFSHATGSSKTSNTSSLEDFYPREVEERFVEESVMDLDGTLVDALERVLAQSGPSSLVHSRAPSPSRGRRGEDKQSSDSSATMREEMRPVEVPRTECRKLVLGALEEVVRSVTAEHCREDVDGELGLADRERKRTLAGTDNTLREGVRKWLLDVEEAW</sequence>
<evidence type="ECO:0000256" key="4">
    <source>
        <dbReference type="ARBA" id="ARBA00023242"/>
    </source>
</evidence>
<feature type="region of interest" description="Disordered" evidence="5">
    <location>
        <begin position="244"/>
        <end position="267"/>
    </location>
</feature>
<evidence type="ECO:0000256" key="1">
    <source>
        <dbReference type="ARBA" id="ARBA00004604"/>
    </source>
</evidence>
<feature type="region of interest" description="Disordered" evidence="5">
    <location>
        <begin position="1"/>
        <end position="22"/>
    </location>
</feature>
<feature type="compositionally biased region" description="Low complexity" evidence="5">
    <location>
        <begin position="974"/>
        <end position="987"/>
    </location>
</feature>
<dbReference type="RefSeq" id="XP_025435229.1">
    <property type="nucleotide sequence ID" value="XM_025579449.1"/>
</dbReference>
<keyword evidence="10" id="KW-1185">Reference proteome</keyword>
<feature type="region of interest" description="Disordered" evidence="5">
    <location>
        <begin position="1023"/>
        <end position="1064"/>
    </location>
</feature>
<feature type="domain" description="Folliculin-interacting protein N-terminal" evidence="7">
    <location>
        <begin position="818"/>
        <end position="970"/>
    </location>
</feature>
<feature type="compositionally biased region" description="Acidic residues" evidence="5">
    <location>
        <begin position="416"/>
        <end position="427"/>
    </location>
</feature>
<feature type="region of interest" description="Disordered" evidence="5">
    <location>
        <begin position="1516"/>
        <end position="1548"/>
    </location>
</feature>
<feature type="compositionally biased region" description="Acidic residues" evidence="5">
    <location>
        <begin position="250"/>
        <end position="267"/>
    </location>
</feature>
<dbReference type="InterPro" id="IPR056750">
    <property type="entry name" value="RRM_ESF1"/>
</dbReference>
<dbReference type="EMBL" id="KZ821219">
    <property type="protein sequence ID" value="PYH49247.1"/>
    <property type="molecule type" value="Genomic_DNA"/>
</dbReference>
<feature type="compositionally biased region" description="Polar residues" evidence="5">
    <location>
        <begin position="1570"/>
        <end position="1584"/>
    </location>
</feature>
<dbReference type="GO" id="GO:0003723">
    <property type="term" value="F:RNA binding"/>
    <property type="evidence" value="ECO:0007669"/>
    <property type="project" value="TreeGrafter"/>
</dbReference>
<evidence type="ECO:0000313" key="9">
    <source>
        <dbReference type="EMBL" id="PYH49247.1"/>
    </source>
</evidence>
<feature type="compositionally biased region" description="Acidic residues" evidence="5">
    <location>
        <begin position="139"/>
        <end position="171"/>
    </location>
</feature>
<feature type="region of interest" description="Disordered" evidence="5">
    <location>
        <begin position="407"/>
        <end position="594"/>
    </location>
</feature>
<feature type="compositionally biased region" description="Low complexity" evidence="5">
    <location>
        <begin position="1434"/>
        <end position="1453"/>
    </location>
</feature>
<dbReference type="GeneID" id="37080678"/>
<organism evidence="9 10">
    <name type="scientific">Aspergillus saccharolyticus JOP 1030-1</name>
    <dbReference type="NCBI Taxonomy" id="1450539"/>
    <lineage>
        <taxon>Eukaryota</taxon>
        <taxon>Fungi</taxon>
        <taxon>Dikarya</taxon>
        <taxon>Ascomycota</taxon>
        <taxon>Pezizomycotina</taxon>
        <taxon>Eurotiomycetes</taxon>
        <taxon>Eurotiomycetidae</taxon>
        <taxon>Eurotiales</taxon>
        <taxon>Aspergillaceae</taxon>
        <taxon>Aspergillus</taxon>
        <taxon>Aspergillus subgen. Circumdati</taxon>
    </lineage>
</organism>
<feature type="region of interest" description="Disordered" evidence="5">
    <location>
        <begin position="1562"/>
        <end position="1602"/>
    </location>
</feature>
<evidence type="ECO:0000259" key="7">
    <source>
        <dbReference type="Pfam" id="PF14636"/>
    </source>
</evidence>
<feature type="compositionally biased region" description="Basic residues" evidence="5">
    <location>
        <begin position="628"/>
        <end position="639"/>
    </location>
</feature>
<dbReference type="OrthoDB" id="5428015at2759"/>
<dbReference type="Proteomes" id="UP000248349">
    <property type="component" value="Unassembled WGS sequence"/>
</dbReference>
<dbReference type="InterPro" id="IPR012580">
    <property type="entry name" value="NUC153"/>
</dbReference>
<comment type="subcellular location">
    <subcellularLocation>
        <location evidence="1">Nucleus</location>
        <location evidence="1">Nucleolus</location>
    </subcellularLocation>
</comment>
<feature type="domain" description="ESF1 RRM" evidence="8">
    <location>
        <begin position="186"/>
        <end position="355"/>
    </location>
</feature>
<feature type="region of interest" description="Disordered" evidence="5">
    <location>
        <begin position="873"/>
        <end position="909"/>
    </location>
</feature>
<keyword evidence="4" id="KW-0539">Nucleus</keyword>
<dbReference type="STRING" id="1450539.A0A318ZQC3"/>
<feature type="region of interest" description="Disordered" evidence="5">
    <location>
        <begin position="620"/>
        <end position="648"/>
    </location>
</feature>
<evidence type="ECO:0000259" key="8">
    <source>
        <dbReference type="Pfam" id="PF25121"/>
    </source>
</evidence>
<reference evidence="9 10" key="1">
    <citation type="submission" date="2016-12" db="EMBL/GenBank/DDBJ databases">
        <title>The genomes of Aspergillus section Nigri reveals drivers in fungal speciation.</title>
        <authorList>
            <consortium name="DOE Joint Genome Institute"/>
            <person name="Vesth T.C."/>
            <person name="Nybo J."/>
            <person name="Theobald S."/>
            <person name="Brandl J."/>
            <person name="Frisvad J.C."/>
            <person name="Nielsen K.F."/>
            <person name="Lyhne E.K."/>
            <person name="Kogle M.E."/>
            <person name="Kuo A."/>
            <person name="Riley R."/>
            <person name="Clum A."/>
            <person name="Nolan M."/>
            <person name="Lipzen A."/>
            <person name="Salamov A."/>
            <person name="Henrissat B."/>
            <person name="Wiebenga A."/>
            <person name="De Vries R.P."/>
            <person name="Grigoriev I.V."/>
            <person name="Mortensen U.H."/>
            <person name="Andersen M.R."/>
            <person name="Baker S.E."/>
        </authorList>
    </citation>
    <scope>NUCLEOTIDE SEQUENCE [LARGE SCALE GENOMIC DNA]</scope>
    <source>
        <strain evidence="9 10">JOP 1030-1</strain>
    </source>
</reference>
<evidence type="ECO:0000256" key="5">
    <source>
        <dbReference type="SAM" id="MobiDB-lite"/>
    </source>
</evidence>
<feature type="region of interest" description="Disordered" evidence="5">
    <location>
        <begin position="966"/>
        <end position="1008"/>
    </location>
</feature>
<feature type="region of interest" description="Disordered" evidence="5">
    <location>
        <begin position="1370"/>
        <end position="1476"/>
    </location>
</feature>
<feature type="compositionally biased region" description="Acidic residues" evidence="5">
    <location>
        <begin position="555"/>
        <end position="564"/>
    </location>
</feature>
<name>A0A318ZQC3_9EURO</name>